<reference evidence="1" key="1">
    <citation type="journal article" date="2022" name="bioRxiv">
        <title>Sequencing and chromosome-scale assembly of the giantPleurodeles waltlgenome.</title>
        <authorList>
            <person name="Brown T."/>
            <person name="Elewa A."/>
            <person name="Iarovenko S."/>
            <person name="Subramanian E."/>
            <person name="Araus A.J."/>
            <person name="Petzold A."/>
            <person name="Susuki M."/>
            <person name="Suzuki K.-i.T."/>
            <person name="Hayashi T."/>
            <person name="Toyoda A."/>
            <person name="Oliveira C."/>
            <person name="Osipova E."/>
            <person name="Leigh N.D."/>
            <person name="Simon A."/>
            <person name="Yun M.H."/>
        </authorList>
    </citation>
    <scope>NUCLEOTIDE SEQUENCE</scope>
    <source>
        <strain evidence="1">20211129_DDA</strain>
        <tissue evidence="1">Liver</tissue>
    </source>
</reference>
<gene>
    <name evidence="1" type="ORF">NDU88_007519</name>
</gene>
<dbReference type="AlphaFoldDB" id="A0AAV7PTV4"/>
<evidence type="ECO:0000313" key="1">
    <source>
        <dbReference type="EMBL" id="KAJ1129148.1"/>
    </source>
</evidence>
<evidence type="ECO:0000313" key="2">
    <source>
        <dbReference type="Proteomes" id="UP001066276"/>
    </source>
</evidence>
<comment type="caution">
    <text evidence="1">The sequence shown here is derived from an EMBL/GenBank/DDBJ whole genome shotgun (WGS) entry which is preliminary data.</text>
</comment>
<organism evidence="1 2">
    <name type="scientific">Pleurodeles waltl</name>
    <name type="common">Iberian ribbed newt</name>
    <dbReference type="NCBI Taxonomy" id="8319"/>
    <lineage>
        <taxon>Eukaryota</taxon>
        <taxon>Metazoa</taxon>
        <taxon>Chordata</taxon>
        <taxon>Craniata</taxon>
        <taxon>Vertebrata</taxon>
        <taxon>Euteleostomi</taxon>
        <taxon>Amphibia</taxon>
        <taxon>Batrachia</taxon>
        <taxon>Caudata</taxon>
        <taxon>Salamandroidea</taxon>
        <taxon>Salamandridae</taxon>
        <taxon>Pleurodelinae</taxon>
        <taxon>Pleurodeles</taxon>
    </lineage>
</organism>
<dbReference type="Proteomes" id="UP001066276">
    <property type="component" value="Chromosome 7"/>
</dbReference>
<proteinExistence type="predicted"/>
<protein>
    <submittedName>
        <fullName evidence="1">Uncharacterized protein</fullName>
    </submittedName>
</protein>
<sequence length="99" mass="11329">MQATLDAWASRSESLSSLHKLAFWKTNDWYSIMAQGLEVYFSQVVRSSFLEEVWAGAEGVALKRKEVLKLRKFPLSAGWEELMLRLRNMNGDSTVEDSV</sequence>
<dbReference type="EMBL" id="JANPWB010000011">
    <property type="protein sequence ID" value="KAJ1129148.1"/>
    <property type="molecule type" value="Genomic_DNA"/>
</dbReference>
<keyword evidence="2" id="KW-1185">Reference proteome</keyword>
<name>A0AAV7PTV4_PLEWA</name>
<accession>A0AAV7PTV4</accession>